<comment type="pathway">
    <text evidence="3">Lipid metabolism.</text>
</comment>
<comment type="function">
    <text evidence="17">Essential for the viability of mitochondrial petite mutant. Catalyzes the committed step to the synthesis of the acidic phospholipids.</text>
</comment>
<keyword evidence="13 18" id="KW-0496">Mitochondrion</keyword>
<dbReference type="CDD" id="cd09135">
    <property type="entry name" value="PLDc_PGS1_euk_1"/>
    <property type="match status" value="1"/>
</dbReference>
<dbReference type="GO" id="GO:0008444">
    <property type="term" value="F:CDP-diacylglycerol-glycerol-3-phosphate 3-phosphatidyltransferase activity"/>
    <property type="evidence" value="ECO:0007669"/>
    <property type="project" value="UniProtKB-EC"/>
</dbReference>
<protein>
    <recommendedName>
        <fullName evidence="6 18">CDP-diacylglycerol--glycerol-3-phosphate 3-phosphatidyltransferase</fullName>
        <ecNumber evidence="5 18">2.7.8.5</ecNumber>
    </recommendedName>
</protein>
<evidence type="ECO:0000256" key="2">
    <source>
        <dbReference type="ARBA" id="ARBA00005042"/>
    </source>
</evidence>
<dbReference type="PIRSF" id="PIRSF000850">
    <property type="entry name" value="Phospholipase_D_PSS"/>
    <property type="match status" value="1"/>
</dbReference>
<evidence type="ECO:0000256" key="1">
    <source>
        <dbReference type="ARBA" id="ARBA00004173"/>
    </source>
</evidence>
<evidence type="ECO:0000256" key="8">
    <source>
        <dbReference type="ARBA" id="ARBA00022679"/>
    </source>
</evidence>
<keyword evidence="8 18" id="KW-0808">Transferase</keyword>
<dbReference type="GO" id="GO:0032049">
    <property type="term" value="P:cardiolipin biosynthetic process"/>
    <property type="evidence" value="ECO:0007669"/>
    <property type="project" value="InterPro"/>
</dbReference>
<keyword evidence="10 18" id="KW-0547">Nucleotide-binding</keyword>
<keyword evidence="9" id="KW-0677">Repeat</keyword>
<dbReference type="PANTHER" id="PTHR12586:SF1">
    <property type="entry name" value="CDP-DIACYLGLYCEROL--GLYCEROL-3-PHOSPHATE 3-PHOSPHATIDYLTRANSFERASE, MITOCHONDRIAL"/>
    <property type="match status" value="1"/>
</dbReference>
<evidence type="ECO:0000256" key="16">
    <source>
        <dbReference type="ARBA" id="ARBA00048586"/>
    </source>
</evidence>
<keyword evidence="15 18" id="KW-1208">Phospholipid metabolism</keyword>
<dbReference type="InterPro" id="IPR001736">
    <property type="entry name" value="PLipase_D/transphosphatidylase"/>
</dbReference>
<sequence length="519" mass="59093">MLRNLTSLRSCLNNPLKVISVPQSRDLCSTMSSEKSKKISESFVNRVKSRLSSFNPQFLFKRGEIDVLHSPEKFYETIKSKIASAEDRIFLASLYVGTSEEELIDCLSSALSRNKKLKAYFLLDGLRGTRESPKACSASLLSRLVDEHGDRVDFRLYRTPALTRLKEALIPRRFNEGIGLQHMKIYGFDDEVILSGANLSKDYFTNRQDRYYCFKSKSFADYFFMLHQLVSGVSYKVAFSSSEKRYKTLWPSSNLAPEPNSDQSAFYRECSRLLSDFLDKAKGDEMIESGSSLYPTSVFPISQFTPLFEKRKDLSTEKRSILTVLSEMKDQSINWTFTAGYFNMLPSIKTLLLRSPSEFGKVITASPHANGFFESKGVSKHLPNAYLYLCQKFLKDVEKSGKNKHIDVFEWKKGIVNKPGGWSYHAKGIWLSESDLDDTRPALTIIGSSNYTRRAYSLDLESNALIITNDSDLRGKMQDEIDNIMTYASKVTLEDFKTEEERRISTGVKMATSLLGKRL</sequence>
<evidence type="ECO:0000256" key="18">
    <source>
        <dbReference type="RuleBase" id="RU365024"/>
    </source>
</evidence>
<evidence type="ECO:0000256" key="15">
    <source>
        <dbReference type="ARBA" id="ARBA00023264"/>
    </source>
</evidence>
<evidence type="ECO:0000313" key="20">
    <source>
        <dbReference type="EMBL" id="SCU78776.1"/>
    </source>
</evidence>
<dbReference type="PANTHER" id="PTHR12586">
    <property type="entry name" value="CDP-DIACYLGLYCEROL--SERINE O-PHOSPHATIDYLTRANSFERASE"/>
    <property type="match status" value="1"/>
</dbReference>
<dbReference type="Gene3D" id="3.30.870.10">
    <property type="entry name" value="Endonuclease Chain A"/>
    <property type="match status" value="2"/>
</dbReference>
<evidence type="ECO:0000256" key="14">
    <source>
        <dbReference type="ARBA" id="ARBA00023209"/>
    </source>
</evidence>
<keyword evidence="21" id="KW-1185">Reference proteome</keyword>
<proteinExistence type="inferred from homology"/>
<evidence type="ECO:0000256" key="17">
    <source>
        <dbReference type="ARBA" id="ARBA00058636"/>
    </source>
</evidence>
<keyword evidence="14 18" id="KW-0594">Phospholipid biosynthesis</keyword>
<evidence type="ECO:0000256" key="9">
    <source>
        <dbReference type="ARBA" id="ARBA00022737"/>
    </source>
</evidence>
<gene>
    <name evidence="20" type="ORF">LAMI_0A05886G</name>
</gene>
<dbReference type="FunFam" id="3.30.870.10:FF:000044">
    <property type="entry name" value="CDP-diacylglycerol--glycerol-3-phosphate 3-phosphatidyltransferase"/>
    <property type="match status" value="1"/>
</dbReference>
<dbReference type="InterPro" id="IPR016270">
    <property type="entry name" value="PGS1"/>
</dbReference>
<dbReference type="PROSITE" id="PS50035">
    <property type="entry name" value="PLD"/>
    <property type="match status" value="1"/>
</dbReference>
<dbReference type="UniPathway" id="UPA00084">
    <property type="reaction ID" value="UER00503"/>
</dbReference>
<evidence type="ECO:0000313" key="21">
    <source>
        <dbReference type="Proteomes" id="UP000191024"/>
    </source>
</evidence>
<dbReference type="GO" id="GO:0005524">
    <property type="term" value="F:ATP binding"/>
    <property type="evidence" value="ECO:0007669"/>
    <property type="project" value="UniProtKB-KW"/>
</dbReference>
<keyword evidence="7 18" id="KW-0444">Lipid biosynthesis</keyword>
<dbReference type="CDD" id="cd09137">
    <property type="entry name" value="PLDc_PGS1_euk_2"/>
    <property type="match status" value="1"/>
</dbReference>
<evidence type="ECO:0000256" key="4">
    <source>
        <dbReference type="ARBA" id="ARBA00010682"/>
    </source>
</evidence>
<dbReference type="FunFam" id="3.30.870.10:FF:000046">
    <property type="entry name" value="CDP-diacylglycerol--glycerol-3-phosphate 3-phosphatidyltransferase"/>
    <property type="match status" value="1"/>
</dbReference>
<comment type="subcellular location">
    <subcellularLocation>
        <location evidence="1 18">Mitochondrion</location>
    </subcellularLocation>
</comment>
<comment type="pathway">
    <text evidence="2 18">Phospholipid metabolism; phosphatidylglycerol biosynthesis; phosphatidylglycerol from CDP-diacylglycerol: step 1/2.</text>
</comment>
<evidence type="ECO:0000256" key="6">
    <source>
        <dbReference type="ARBA" id="ARBA00014944"/>
    </source>
</evidence>
<evidence type="ECO:0000256" key="11">
    <source>
        <dbReference type="ARBA" id="ARBA00022840"/>
    </source>
</evidence>
<dbReference type="SMART" id="SM00155">
    <property type="entry name" value="PLDc"/>
    <property type="match status" value="2"/>
</dbReference>
<dbReference type="GO" id="GO:0005739">
    <property type="term" value="C:mitochondrion"/>
    <property type="evidence" value="ECO:0007669"/>
    <property type="project" value="UniProtKB-SubCell"/>
</dbReference>
<evidence type="ECO:0000256" key="5">
    <source>
        <dbReference type="ARBA" id="ARBA00013170"/>
    </source>
</evidence>
<dbReference type="OrthoDB" id="10250191at2759"/>
<comment type="catalytic activity">
    <reaction evidence="16 18">
        <text>a CDP-1,2-diacyl-sn-glycerol + sn-glycerol 3-phosphate = a 1,2-diacyl-sn-glycero-3-phospho-(1'-sn-glycero-3'-phosphate) + CMP + H(+)</text>
        <dbReference type="Rhea" id="RHEA:12593"/>
        <dbReference type="ChEBI" id="CHEBI:15378"/>
        <dbReference type="ChEBI" id="CHEBI:57597"/>
        <dbReference type="ChEBI" id="CHEBI:58332"/>
        <dbReference type="ChEBI" id="CHEBI:60110"/>
        <dbReference type="ChEBI" id="CHEBI:60377"/>
        <dbReference type="EC" id="2.7.8.5"/>
    </reaction>
</comment>
<keyword evidence="11 18" id="KW-0067">ATP-binding</keyword>
<organism evidence="20 21">
    <name type="scientific">Lachancea mirantina</name>
    <dbReference type="NCBI Taxonomy" id="1230905"/>
    <lineage>
        <taxon>Eukaryota</taxon>
        <taxon>Fungi</taxon>
        <taxon>Dikarya</taxon>
        <taxon>Ascomycota</taxon>
        <taxon>Saccharomycotina</taxon>
        <taxon>Saccharomycetes</taxon>
        <taxon>Saccharomycetales</taxon>
        <taxon>Saccharomycetaceae</taxon>
        <taxon>Lachancea</taxon>
    </lineage>
</organism>
<dbReference type="AlphaFoldDB" id="A0A1G4IQ18"/>
<dbReference type="STRING" id="1230905.A0A1G4IQ18"/>
<evidence type="ECO:0000259" key="19">
    <source>
        <dbReference type="PROSITE" id="PS50035"/>
    </source>
</evidence>
<comment type="function">
    <text evidence="18">Functions in the biosynthesis of the anionic phospholipids phosphatidylglycerol and cardiolipin.</text>
</comment>
<name>A0A1G4IQ18_9SACH</name>
<accession>A0A1G4IQ18</accession>
<comment type="similarity">
    <text evidence="4 18">Belongs to the CDP-alcohol phosphatidyltransferase class-II family.</text>
</comment>
<dbReference type="Proteomes" id="UP000191024">
    <property type="component" value="Chromosome A"/>
</dbReference>
<reference evidence="20 21" key="1">
    <citation type="submission" date="2016-03" db="EMBL/GenBank/DDBJ databases">
        <authorList>
            <person name="Devillers H."/>
        </authorList>
    </citation>
    <scope>NUCLEOTIDE SEQUENCE [LARGE SCALE GENOMIC DNA]</scope>
    <source>
        <strain evidence="20">CBS 11717</strain>
    </source>
</reference>
<feature type="domain" description="PLD phosphodiesterase" evidence="19">
    <location>
        <begin position="177"/>
        <end position="203"/>
    </location>
</feature>
<evidence type="ECO:0000256" key="10">
    <source>
        <dbReference type="ARBA" id="ARBA00022741"/>
    </source>
</evidence>
<evidence type="ECO:0000256" key="3">
    <source>
        <dbReference type="ARBA" id="ARBA00005189"/>
    </source>
</evidence>
<evidence type="ECO:0000256" key="7">
    <source>
        <dbReference type="ARBA" id="ARBA00022516"/>
    </source>
</evidence>
<evidence type="ECO:0000256" key="12">
    <source>
        <dbReference type="ARBA" id="ARBA00023098"/>
    </source>
</evidence>
<dbReference type="EMBL" id="LT598462">
    <property type="protein sequence ID" value="SCU78776.1"/>
    <property type="molecule type" value="Genomic_DNA"/>
</dbReference>
<evidence type="ECO:0000256" key="13">
    <source>
        <dbReference type="ARBA" id="ARBA00023128"/>
    </source>
</evidence>
<dbReference type="SUPFAM" id="SSF56024">
    <property type="entry name" value="Phospholipase D/nuclease"/>
    <property type="match status" value="2"/>
</dbReference>
<keyword evidence="12 18" id="KW-0443">Lipid metabolism</keyword>
<dbReference type="EC" id="2.7.8.5" evidence="5 18"/>